<evidence type="ECO:0000313" key="2">
    <source>
        <dbReference type="EMBL" id="KAK3763431.1"/>
    </source>
</evidence>
<name>A0AAE0Z706_9GAST</name>
<feature type="region of interest" description="Disordered" evidence="1">
    <location>
        <begin position="1"/>
        <end position="73"/>
    </location>
</feature>
<dbReference type="AlphaFoldDB" id="A0AAE0Z706"/>
<dbReference type="Proteomes" id="UP001283361">
    <property type="component" value="Unassembled WGS sequence"/>
</dbReference>
<feature type="compositionally biased region" description="Polar residues" evidence="1">
    <location>
        <begin position="1"/>
        <end position="35"/>
    </location>
</feature>
<comment type="caution">
    <text evidence="2">The sequence shown here is derived from an EMBL/GenBank/DDBJ whole genome shotgun (WGS) entry which is preliminary data.</text>
</comment>
<proteinExistence type="predicted"/>
<sequence>MSTYNTLSQPALNSGKTFRTPGCQHTTLSASQPKTQAKHSERQGVNIQHSQPASLKLRQNIQNARMSTYTTFS</sequence>
<evidence type="ECO:0000313" key="3">
    <source>
        <dbReference type="Proteomes" id="UP001283361"/>
    </source>
</evidence>
<keyword evidence="3" id="KW-1185">Reference proteome</keyword>
<reference evidence="2" key="1">
    <citation type="journal article" date="2023" name="G3 (Bethesda)">
        <title>A reference genome for the long-term kleptoplast-retaining sea slug Elysia crispata morphotype clarki.</title>
        <authorList>
            <person name="Eastman K.E."/>
            <person name="Pendleton A.L."/>
            <person name="Shaikh M.A."/>
            <person name="Suttiyut T."/>
            <person name="Ogas R."/>
            <person name="Tomko P."/>
            <person name="Gavelis G."/>
            <person name="Widhalm J.R."/>
            <person name="Wisecaver J.H."/>
        </authorList>
    </citation>
    <scope>NUCLEOTIDE SEQUENCE</scope>
    <source>
        <strain evidence="2">ECLA1</strain>
    </source>
</reference>
<dbReference type="EMBL" id="JAWDGP010004560">
    <property type="protein sequence ID" value="KAK3763431.1"/>
    <property type="molecule type" value="Genomic_DNA"/>
</dbReference>
<organism evidence="2 3">
    <name type="scientific">Elysia crispata</name>
    <name type="common">lettuce slug</name>
    <dbReference type="NCBI Taxonomy" id="231223"/>
    <lineage>
        <taxon>Eukaryota</taxon>
        <taxon>Metazoa</taxon>
        <taxon>Spiralia</taxon>
        <taxon>Lophotrochozoa</taxon>
        <taxon>Mollusca</taxon>
        <taxon>Gastropoda</taxon>
        <taxon>Heterobranchia</taxon>
        <taxon>Euthyneura</taxon>
        <taxon>Panpulmonata</taxon>
        <taxon>Sacoglossa</taxon>
        <taxon>Placobranchoidea</taxon>
        <taxon>Plakobranchidae</taxon>
        <taxon>Elysia</taxon>
    </lineage>
</organism>
<feature type="compositionally biased region" description="Polar residues" evidence="1">
    <location>
        <begin position="43"/>
        <end position="73"/>
    </location>
</feature>
<protein>
    <submittedName>
        <fullName evidence="2">Uncharacterized protein</fullName>
    </submittedName>
</protein>
<gene>
    <name evidence="2" type="ORF">RRG08_053285</name>
</gene>
<evidence type="ECO:0000256" key="1">
    <source>
        <dbReference type="SAM" id="MobiDB-lite"/>
    </source>
</evidence>
<accession>A0AAE0Z706</accession>